<keyword evidence="2" id="KW-1185">Reference proteome</keyword>
<evidence type="ECO:0000313" key="2">
    <source>
        <dbReference type="Proteomes" id="UP000261480"/>
    </source>
</evidence>
<proteinExistence type="predicted"/>
<evidence type="ECO:0000313" key="1">
    <source>
        <dbReference type="Ensembl" id="ENSPMEP00000030571.1"/>
    </source>
</evidence>
<dbReference type="AlphaFoldDB" id="A0A3B3YSZ1"/>
<protein>
    <submittedName>
        <fullName evidence="1">Uncharacterized protein</fullName>
    </submittedName>
</protein>
<organism evidence="1 2">
    <name type="scientific">Poecilia mexicana</name>
    <dbReference type="NCBI Taxonomy" id="48701"/>
    <lineage>
        <taxon>Eukaryota</taxon>
        <taxon>Metazoa</taxon>
        <taxon>Chordata</taxon>
        <taxon>Craniata</taxon>
        <taxon>Vertebrata</taxon>
        <taxon>Euteleostomi</taxon>
        <taxon>Actinopterygii</taxon>
        <taxon>Neopterygii</taxon>
        <taxon>Teleostei</taxon>
        <taxon>Neoteleostei</taxon>
        <taxon>Acanthomorphata</taxon>
        <taxon>Ovalentaria</taxon>
        <taxon>Atherinomorphae</taxon>
        <taxon>Cyprinodontiformes</taxon>
        <taxon>Poeciliidae</taxon>
        <taxon>Poeciliinae</taxon>
        <taxon>Poecilia</taxon>
    </lineage>
</organism>
<reference evidence="1" key="2">
    <citation type="submission" date="2025-09" db="UniProtKB">
        <authorList>
            <consortium name="Ensembl"/>
        </authorList>
    </citation>
    <scope>IDENTIFICATION</scope>
</reference>
<name>A0A3B3YSZ1_9TELE</name>
<accession>A0A3B3YSZ1</accession>
<dbReference type="Ensembl" id="ENSPMET00000022694.1">
    <property type="protein sequence ID" value="ENSPMEP00000030571.1"/>
    <property type="gene ID" value="ENSPMEG00000017063.1"/>
</dbReference>
<dbReference type="Proteomes" id="UP000261480">
    <property type="component" value="Unplaced"/>
</dbReference>
<reference evidence="1" key="1">
    <citation type="submission" date="2025-08" db="UniProtKB">
        <authorList>
            <consortium name="Ensembl"/>
        </authorList>
    </citation>
    <scope>IDENTIFICATION</scope>
</reference>
<sequence>TRKLGGARGGRTLLVRPPLPRQQFACGLLQVGLAAQLHLQLELLIFNCSYNSPCSKQPAQTAAK</sequence>